<dbReference type="HOGENOM" id="CLU_2949632_0_0_6"/>
<evidence type="ECO:0000313" key="1">
    <source>
        <dbReference type="EMBL" id="AEK56774.1"/>
    </source>
</evidence>
<dbReference type="EMBL" id="CP002573">
    <property type="protein sequence ID" value="AEK56774.1"/>
    <property type="molecule type" value="Genomic_DNA"/>
</dbReference>
<reference evidence="1 2" key="1">
    <citation type="journal article" date="2011" name="J. Genet. Genomics">
        <title>Unraveling the Acidithiobacillus caldus complete genome and its central metabolisms for carbon assimilation.</title>
        <authorList>
            <person name="You X.Y."/>
            <person name="Guo X."/>
            <person name="Zheng H.J."/>
            <person name="Zhang M.J."/>
            <person name="Liu L.J."/>
            <person name="Zhu Y.Q."/>
            <person name="Zhu B."/>
            <person name="Wang S.Y."/>
            <person name="Zhao G.P."/>
            <person name="Poetsch A."/>
            <person name="Jiang C.Y."/>
            <person name="Liu S.J."/>
        </authorList>
    </citation>
    <scope>NUCLEOTIDE SEQUENCE [LARGE SCALE GENOMIC DNA]</scope>
    <source>
        <strain evidence="1 2">SM-1</strain>
    </source>
</reference>
<accession>F9ZPB8</accession>
<evidence type="ECO:0000313" key="2">
    <source>
        <dbReference type="Proteomes" id="UP000006135"/>
    </source>
</evidence>
<proteinExistence type="predicted"/>
<sequence>MAVGAWLQGWEQFLLAVVEAMPQRHNLQSSQDLFQKMLTQELYSWVIVLRSSYRQGIQA</sequence>
<name>F9ZPB8_ACICS</name>
<dbReference type="KEGG" id="acu:Atc_0123"/>
<keyword evidence="2" id="KW-1185">Reference proteome</keyword>
<organism evidence="1 2">
    <name type="scientific">Acidithiobacillus caldus (strain SM-1)</name>
    <dbReference type="NCBI Taxonomy" id="990288"/>
    <lineage>
        <taxon>Bacteria</taxon>
        <taxon>Pseudomonadati</taxon>
        <taxon>Pseudomonadota</taxon>
        <taxon>Acidithiobacillia</taxon>
        <taxon>Acidithiobacillales</taxon>
        <taxon>Acidithiobacillaceae</taxon>
        <taxon>Acidithiobacillus</taxon>
    </lineage>
</organism>
<dbReference type="Proteomes" id="UP000006135">
    <property type="component" value="Chromosome"/>
</dbReference>
<gene>
    <name evidence="1" type="ordered locus">Atc_0123</name>
</gene>
<protein>
    <submittedName>
        <fullName evidence="1">Uncharacterized protein</fullName>
    </submittedName>
</protein>
<dbReference type="AlphaFoldDB" id="F9ZPB8"/>